<organism evidence="1 2">
    <name type="scientific">Trichinella spiralis</name>
    <name type="common">Trichina worm</name>
    <dbReference type="NCBI Taxonomy" id="6334"/>
    <lineage>
        <taxon>Eukaryota</taxon>
        <taxon>Metazoa</taxon>
        <taxon>Ecdysozoa</taxon>
        <taxon>Nematoda</taxon>
        <taxon>Enoplea</taxon>
        <taxon>Dorylaimia</taxon>
        <taxon>Trichinellida</taxon>
        <taxon>Trichinellidae</taxon>
        <taxon>Trichinella</taxon>
    </lineage>
</organism>
<proteinExistence type="predicted"/>
<accession>A0ABR3K735</accession>
<dbReference type="Proteomes" id="UP001558632">
    <property type="component" value="Unassembled WGS sequence"/>
</dbReference>
<evidence type="ECO:0000313" key="1">
    <source>
        <dbReference type="EMBL" id="KAL1231519.1"/>
    </source>
</evidence>
<gene>
    <name evidence="1" type="ORF">TSPI_09788</name>
</gene>
<name>A0ABR3K735_TRISP</name>
<protein>
    <submittedName>
        <fullName evidence="1">Gamma-glutamyl phosphate reductase</fullName>
    </submittedName>
</protein>
<dbReference type="EMBL" id="JBEUSY010000459">
    <property type="protein sequence ID" value="KAL1231519.1"/>
    <property type="molecule type" value="Genomic_DNA"/>
</dbReference>
<sequence length="108" mass="12616">MHCHDLETCNKTVACRKYNSTFESRLFLKEMKVIHHSNVGITGTIRRNLQRTTISYKHIQLHMEKNIDKNFRNVADLSDYKAETMVGRGGRWYNGVEWVVGGVGWMKE</sequence>
<keyword evidence="2" id="KW-1185">Reference proteome</keyword>
<evidence type="ECO:0000313" key="2">
    <source>
        <dbReference type="Proteomes" id="UP001558632"/>
    </source>
</evidence>
<reference evidence="1 2" key="1">
    <citation type="submission" date="2024-07" db="EMBL/GenBank/DDBJ databases">
        <title>Enhanced genomic and transcriptomic resources for Trichinella pseudospiralis and T. spiralis underpin the discovery of pronounced molecular differences between stages and species.</title>
        <authorList>
            <person name="Pasi K.K."/>
            <person name="La Rosa G."/>
            <person name="Gomez-Morales M.A."/>
            <person name="Tosini F."/>
            <person name="Sumanam S."/>
            <person name="Young N.D."/>
            <person name="Chang B.C."/>
            <person name="Robin G.B."/>
        </authorList>
    </citation>
    <scope>NUCLEOTIDE SEQUENCE [LARGE SCALE GENOMIC DNA]</scope>
    <source>
        <strain evidence="1">ISS534</strain>
    </source>
</reference>
<comment type="caution">
    <text evidence="1">The sequence shown here is derived from an EMBL/GenBank/DDBJ whole genome shotgun (WGS) entry which is preliminary data.</text>
</comment>